<keyword evidence="2" id="KW-1185">Reference proteome</keyword>
<gene>
    <name evidence="1" type="ORF">MSG28_005178</name>
</gene>
<organism evidence="1 2">
    <name type="scientific">Choristoneura fumiferana</name>
    <name type="common">Spruce budworm moth</name>
    <name type="synonym">Archips fumiferana</name>
    <dbReference type="NCBI Taxonomy" id="7141"/>
    <lineage>
        <taxon>Eukaryota</taxon>
        <taxon>Metazoa</taxon>
        <taxon>Ecdysozoa</taxon>
        <taxon>Arthropoda</taxon>
        <taxon>Hexapoda</taxon>
        <taxon>Insecta</taxon>
        <taxon>Pterygota</taxon>
        <taxon>Neoptera</taxon>
        <taxon>Endopterygota</taxon>
        <taxon>Lepidoptera</taxon>
        <taxon>Glossata</taxon>
        <taxon>Ditrysia</taxon>
        <taxon>Tortricoidea</taxon>
        <taxon>Tortricidae</taxon>
        <taxon>Tortricinae</taxon>
        <taxon>Choristoneura</taxon>
    </lineage>
</organism>
<evidence type="ECO:0000313" key="1">
    <source>
        <dbReference type="EMBL" id="KAI8426301.1"/>
    </source>
</evidence>
<name>A0ACC0JQM0_CHOFU</name>
<protein>
    <submittedName>
        <fullName evidence="1">Uncharacterized protein</fullName>
    </submittedName>
</protein>
<evidence type="ECO:0000313" key="2">
    <source>
        <dbReference type="Proteomes" id="UP001064048"/>
    </source>
</evidence>
<sequence length="253" mass="28011">MSIKTAGMSTPIESPHEVANLLNEYFAAVGESAPASAANPQRRGTRATPTPALSEDVRQCVELWVNEGWCGVAEEEIYDEQGNGVVVVSAKTLPFEVLAAVRELCAAAAPAPPAYPAHPSHPHDAPAQLLDAYLWFEPLIDRWLAVTKTMALQRVRAAVELGNNLKAFSNKKVLLENVNKAELCYSMFGMLKNKCEFLKAPNNNTKHTGNRYDDERSEEERWVELRPYSARAERAKRACRGSGRRSARTDFVL</sequence>
<comment type="caution">
    <text evidence="1">The sequence shown here is derived from an EMBL/GenBank/DDBJ whole genome shotgun (WGS) entry which is preliminary data.</text>
</comment>
<dbReference type="EMBL" id="CM046108">
    <property type="protein sequence ID" value="KAI8426301.1"/>
    <property type="molecule type" value="Genomic_DNA"/>
</dbReference>
<proteinExistence type="predicted"/>
<dbReference type="Proteomes" id="UP001064048">
    <property type="component" value="Chromosome 8"/>
</dbReference>
<reference evidence="1 2" key="1">
    <citation type="journal article" date="2022" name="Genome Biol. Evol.">
        <title>The Spruce Budworm Genome: Reconstructing the Evolutionary History of Antifreeze Proteins.</title>
        <authorList>
            <person name="Beliveau C."/>
            <person name="Gagne P."/>
            <person name="Picq S."/>
            <person name="Vernygora O."/>
            <person name="Keeling C.I."/>
            <person name="Pinkney K."/>
            <person name="Doucet D."/>
            <person name="Wen F."/>
            <person name="Johnston J.S."/>
            <person name="Maaroufi H."/>
            <person name="Boyle B."/>
            <person name="Laroche J."/>
            <person name="Dewar K."/>
            <person name="Juretic N."/>
            <person name="Blackburn G."/>
            <person name="Nisole A."/>
            <person name="Brunet B."/>
            <person name="Brandao M."/>
            <person name="Lumley L."/>
            <person name="Duan J."/>
            <person name="Quan G."/>
            <person name="Lucarotti C.J."/>
            <person name="Roe A.D."/>
            <person name="Sperling F.A.H."/>
            <person name="Levesque R.C."/>
            <person name="Cusson M."/>
        </authorList>
    </citation>
    <scope>NUCLEOTIDE SEQUENCE [LARGE SCALE GENOMIC DNA]</scope>
    <source>
        <strain evidence="1">Glfc:IPQL:Cfum</strain>
    </source>
</reference>
<accession>A0ACC0JQM0</accession>